<evidence type="ECO:0000313" key="5">
    <source>
        <dbReference type="Proteomes" id="UP000069654"/>
    </source>
</evidence>
<dbReference type="SMART" id="SM00065">
    <property type="entry name" value="GAF"/>
    <property type="match status" value="1"/>
</dbReference>
<dbReference type="Gene3D" id="3.60.40.10">
    <property type="entry name" value="PPM-type phosphatase domain"/>
    <property type="match status" value="1"/>
</dbReference>
<dbReference type="AlphaFoldDB" id="A0A100XAW9"/>
<dbReference type="PANTHER" id="PTHR43156:SF2">
    <property type="entry name" value="STAGE II SPORULATION PROTEIN E"/>
    <property type="match status" value="1"/>
</dbReference>
<feature type="domain" description="GAF" evidence="2">
    <location>
        <begin position="28"/>
        <end position="179"/>
    </location>
</feature>
<dbReference type="InterPro" id="IPR003018">
    <property type="entry name" value="GAF"/>
</dbReference>
<keyword evidence="1" id="KW-0378">Hydrolase</keyword>
<sequence>MSAHTDIGDTAPASMGESVIADVAETLGGSLNLRRTALRLISLIQPRLADWAMVVLPDPRAGVLVAVGDAAPAGVPLRRADLDDLPLGRVLRSGSVEQIHDTDLAGLIPVEPFQQSAVALAPAEVVAVGLTARGSTFGALVVLRRGDTGFRADELDVVARVADRAAVAFDSARLYEEQARVASVLQQSLHPPSLPDIPGVRLAACYRPAAEHLDIGGDFYDVTGSDHDWLIAIGDVCGKGVEAAALTGQTRQSLRTAAHFDRSPDVVLGAVNSVLCDLRVKQFVTVLCARIRARPGGGVGVDLATAGHPAPLIVRGDGRVEQAEVYGTAAGLVSGMRYGATALELHRGDTMVMFTDGIDEAWGAGGQYGMARLHALLPAYAGAAPEVVCEAVEQDVMEYLDGRPHDDMAMVAVTCVR</sequence>
<dbReference type="GO" id="GO:0016791">
    <property type="term" value="F:phosphatase activity"/>
    <property type="evidence" value="ECO:0007669"/>
    <property type="project" value="TreeGrafter"/>
</dbReference>
<dbReference type="PANTHER" id="PTHR43156">
    <property type="entry name" value="STAGE II SPORULATION PROTEIN E-RELATED"/>
    <property type="match status" value="1"/>
</dbReference>
<proteinExistence type="predicted"/>
<dbReference type="OrthoDB" id="5241041at2"/>
<organism evidence="4 5">
    <name type="scientific">Mycolicibacterium thermoresistibile</name>
    <name type="common">Mycobacterium thermoresistibile</name>
    <dbReference type="NCBI Taxonomy" id="1797"/>
    <lineage>
        <taxon>Bacteria</taxon>
        <taxon>Bacillati</taxon>
        <taxon>Actinomycetota</taxon>
        <taxon>Actinomycetes</taxon>
        <taxon>Mycobacteriales</taxon>
        <taxon>Mycobacteriaceae</taxon>
        <taxon>Mycolicibacterium</taxon>
    </lineage>
</organism>
<comment type="caution">
    <text evidence="4">The sequence shown here is derived from an EMBL/GenBank/DDBJ whole genome shotgun (WGS) entry which is preliminary data.</text>
</comment>
<name>A0A100XAW9_MYCTH</name>
<dbReference type="Pfam" id="PF01590">
    <property type="entry name" value="GAF"/>
    <property type="match status" value="1"/>
</dbReference>
<dbReference type="SUPFAM" id="SSF55781">
    <property type="entry name" value="GAF domain-like"/>
    <property type="match status" value="1"/>
</dbReference>
<reference evidence="5" key="2">
    <citation type="submission" date="2016-02" db="EMBL/GenBank/DDBJ databases">
        <title>Draft genome sequence of five rapidly growing Mycobacterium species.</title>
        <authorList>
            <person name="Katahira K."/>
            <person name="Gotou Y."/>
            <person name="Iida K."/>
            <person name="Ogura Y."/>
            <person name="Hayashi T."/>
        </authorList>
    </citation>
    <scope>NUCLEOTIDE SEQUENCE [LARGE SCALE GENOMIC DNA]</scope>
    <source>
        <strain evidence="5">JCM6362</strain>
    </source>
</reference>
<dbReference type="OMA" id="GDWCETV"/>
<dbReference type="Gene3D" id="3.30.450.40">
    <property type="match status" value="1"/>
</dbReference>
<dbReference type="InterPro" id="IPR001932">
    <property type="entry name" value="PPM-type_phosphatase-like_dom"/>
</dbReference>
<dbReference type="InterPro" id="IPR052016">
    <property type="entry name" value="Bact_Sigma-Reg"/>
</dbReference>
<dbReference type="InterPro" id="IPR036457">
    <property type="entry name" value="PPM-type-like_dom_sf"/>
</dbReference>
<evidence type="ECO:0000259" key="3">
    <source>
        <dbReference type="SMART" id="SM00331"/>
    </source>
</evidence>
<evidence type="ECO:0000313" key="4">
    <source>
        <dbReference type="EMBL" id="GAT13275.1"/>
    </source>
</evidence>
<dbReference type="RefSeq" id="WP_003927600.1">
    <property type="nucleotide sequence ID" value="NZ_BCTB01000002.1"/>
</dbReference>
<dbReference type="STRING" id="1797.RMCT_0246"/>
<gene>
    <name evidence="4" type="ORF">RMCT_0246</name>
</gene>
<dbReference type="EMBL" id="BCTB01000002">
    <property type="protein sequence ID" value="GAT13275.1"/>
    <property type="molecule type" value="Genomic_DNA"/>
</dbReference>
<protein>
    <submittedName>
        <fullName evidence="4">Putative GAF sensor protein</fullName>
    </submittedName>
</protein>
<dbReference type="SMART" id="SM00331">
    <property type="entry name" value="PP2C_SIG"/>
    <property type="match status" value="1"/>
</dbReference>
<dbReference type="Pfam" id="PF07228">
    <property type="entry name" value="SpoIIE"/>
    <property type="match status" value="1"/>
</dbReference>
<evidence type="ECO:0000259" key="2">
    <source>
        <dbReference type="SMART" id="SM00065"/>
    </source>
</evidence>
<feature type="domain" description="PPM-type phosphatase" evidence="3">
    <location>
        <begin position="200"/>
        <end position="415"/>
    </location>
</feature>
<dbReference type="InterPro" id="IPR029016">
    <property type="entry name" value="GAF-like_dom_sf"/>
</dbReference>
<accession>A0A100XAW9</accession>
<dbReference type="Proteomes" id="UP000069654">
    <property type="component" value="Unassembled WGS sequence"/>
</dbReference>
<evidence type="ECO:0000256" key="1">
    <source>
        <dbReference type="ARBA" id="ARBA00022801"/>
    </source>
</evidence>
<reference evidence="4 5" key="1">
    <citation type="journal article" date="2016" name="Genome Announc.">
        <title>Draft Genome Sequences of Five Rapidly Growing Mycobacterium Species, M. thermoresistibile, M. fortuitum subsp. acetamidolyticum, M. canariasense, M. brisbanense, and M. novocastrense.</title>
        <authorList>
            <person name="Katahira K."/>
            <person name="Ogura Y."/>
            <person name="Gotoh Y."/>
            <person name="Hayashi T."/>
        </authorList>
    </citation>
    <scope>NUCLEOTIDE SEQUENCE [LARGE SCALE GENOMIC DNA]</scope>
    <source>
        <strain evidence="4 5">JCM6362</strain>
    </source>
</reference>